<dbReference type="Pfam" id="PF09422">
    <property type="entry name" value="AMER"/>
    <property type="match status" value="2"/>
</dbReference>
<dbReference type="OrthoDB" id="9412224at2759"/>
<name>A0A851FPV2_PITSO</name>
<dbReference type="PANTHER" id="PTHR22237">
    <property type="entry name" value="APC MEMBRANE RECRUITMENT PROTEIN 2-RELATED"/>
    <property type="match status" value="1"/>
</dbReference>
<evidence type="ECO:0000256" key="3">
    <source>
        <dbReference type="ARBA" id="ARBA00022475"/>
    </source>
</evidence>
<keyword evidence="9" id="KW-1185">Reference proteome</keyword>
<dbReference type="EMBL" id="WEKX01019979">
    <property type="protein sequence ID" value="NWI93787.1"/>
    <property type="molecule type" value="Genomic_DNA"/>
</dbReference>
<feature type="region of interest" description="Disordered" evidence="7">
    <location>
        <begin position="546"/>
        <end position="590"/>
    </location>
</feature>
<feature type="compositionally biased region" description="Basic and acidic residues" evidence="7">
    <location>
        <begin position="382"/>
        <end position="403"/>
    </location>
</feature>
<feature type="compositionally biased region" description="Low complexity" evidence="7">
    <location>
        <begin position="546"/>
        <end position="568"/>
    </location>
</feature>
<keyword evidence="3" id="KW-1003">Cell membrane</keyword>
<dbReference type="GO" id="GO:0060828">
    <property type="term" value="P:regulation of canonical Wnt signaling pathway"/>
    <property type="evidence" value="ECO:0007669"/>
    <property type="project" value="TreeGrafter"/>
</dbReference>
<feature type="compositionally biased region" description="Basic and acidic residues" evidence="7">
    <location>
        <begin position="581"/>
        <end position="590"/>
    </location>
</feature>
<feature type="compositionally biased region" description="Polar residues" evidence="7">
    <location>
        <begin position="700"/>
        <end position="711"/>
    </location>
</feature>
<reference evidence="8" key="1">
    <citation type="submission" date="2019-10" db="EMBL/GenBank/DDBJ databases">
        <title>Bird 10,000 Genomes (B10K) Project - Family phase.</title>
        <authorList>
            <person name="Zhang G."/>
        </authorList>
    </citation>
    <scope>NUCLEOTIDE SEQUENCE</scope>
    <source>
        <strain evidence="8">B10K-DU-002-53</strain>
        <tissue evidence="8">Muscle</tissue>
    </source>
</reference>
<dbReference type="AlphaFoldDB" id="A0A851FPV2"/>
<dbReference type="GO" id="GO:0005886">
    <property type="term" value="C:plasma membrane"/>
    <property type="evidence" value="ECO:0007669"/>
    <property type="project" value="UniProtKB-SubCell"/>
</dbReference>
<dbReference type="GO" id="GO:0008013">
    <property type="term" value="F:beta-catenin binding"/>
    <property type="evidence" value="ECO:0007669"/>
    <property type="project" value="TreeGrafter"/>
</dbReference>
<dbReference type="GO" id="GO:0005546">
    <property type="term" value="F:phosphatidylinositol-4,5-bisphosphate binding"/>
    <property type="evidence" value="ECO:0007669"/>
    <property type="project" value="TreeGrafter"/>
</dbReference>
<proteinExistence type="inferred from homology"/>
<sequence length="965" mass="106545">MELKRGKTFIKSSVQHEKVPPVHIVPTSKDEMGKDKRGALEGNRSMAEVQLECLTTHKNYRFSTKATRNGAGDHSLEKSSGSTYKLVRKSKTHECVAEADKAEQCSPSSRPCEEGFSGKGKGRLVNSISFSGVSSSSSKKEYVVSPSQSACSSQMIDYRNFVPQMPFVPAVAKTIPRKRISLKRSTKGLRDIFHIRKNKPDSLTFLAEKDKNLSSPGCKSELSGRLAKYLSKTGETFAADCLSQDCSDSELQSDSSYDCCNALCEDVASLKSFDSLTGCGEIFADESSAHLELENSKDLLLRRSKHKDSPVMGSFQGGVEQLASPGQNETVEFAKFWDNINKSVRLHQSALFEKKLLKIPGSDAEKAVSQPAIPVTDPQVSPDKEGDNSKDNSTETETPKSENQESISTSDEGYYDSFSPGQDDELKEAQTPGVPGRFPRDSYSGDALYELFYDPNEVKINPVLDDDLCASETVSEQAVEIPLSIYSFHVGAEENMASQPTLDIISQGFFHSTWKGKECLLKLCDTELSLTMGIINWLRKHSGIVSSPDSLQSPQSQPEKSSDSSILPSPSPEQKVSTEAQQEKPSKEEPNIFNVYVSLDESKQVTQASSVNIAERDHSLDSCPNRSNLDFQGREGSQYKNLSTVPGTVETTTALRYAPESQVNGENLQTSSTENEKMAISLRCETPGDKNPLPEKLNRKSGSQGSENPSLDDNHEVESCYSYKTAVTSLLDPLEREDRNKPMYHSLSISCDKPPEPLTLRHFQSYINPTPTESSTNLVQLLEHCVTQVASLKISYENKHLEDKYIGNEMNSIIHKMSQYKNKLLLQNECNCSAQSPEYPSIPGTNQYSYDTSFQPSSLYHLKQNGEQPCSEDQKSRAKILDEVTRSKINFEYAQLNNQALSYLKDFGLSPSEAAPATSLSRPTFLPLFSSVCSDIPAAFSHSTTVSLADSLQPEEAQQCHPGPW</sequence>
<evidence type="ECO:0000256" key="1">
    <source>
        <dbReference type="ARBA" id="ARBA00004202"/>
    </source>
</evidence>
<gene>
    <name evidence="8" type="primary">Amer3</name>
    <name evidence="8" type="ORF">PITSOR_R00747</name>
</gene>
<evidence type="ECO:0000313" key="9">
    <source>
        <dbReference type="Proteomes" id="UP000633448"/>
    </source>
</evidence>
<feature type="compositionally biased region" description="Basic and acidic residues" evidence="7">
    <location>
        <begin position="28"/>
        <end position="37"/>
    </location>
</feature>
<feature type="region of interest" description="Disordered" evidence="7">
    <location>
        <begin position="1"/>
        <end position="37"/>
    </location>
</feature>
<feature type="region of interest" description="Disordered" evidence="7">
    <location>
        <begin position="608"/>
        <end position="716"/>
    </location>
</feature>
<evidence type="ECO:0000256" key="5">
    <source>
        <dbReference type="ARBA" id="ARBA00023121"/>
    </source>
</evidence>
<evidence type="ECO:0000256" key="4">
    <source>
        <dbReference type="ARBA" id="ARBA00022687"/>
    </source>
</evidence>
<keyword evidence="5" id="KW-0446">Lipid-binding</keyword>
<accession>A0A851FPV2</accession>
<feature type="region of interest" description="Disordered" evidence="7">
    <location>
        <begin position="363"/>
        <end position="441"/>
    </location>
</feature>
<dbReference type="Proteomes" id="UP000633448">
    <property type="component" value="Unassembled WGS sequence"/>
</dbReference>
<feature type="compositionally biased region" description="Polar residues" evidence="7">
    <location>
        <begin position="661"/>
        <end position="673"/>
    </location>
</feature>
<feature type="compositionally biased region" description="Polar residues" evidence="7">
    <location>
        <begin position="638"/>
        <end position="654"/>
    </location>
</feature>
<evidence type="ECO:0000313" key="8">
    <source>
        <dbReference type="EMBL" id="NWI93787.1"/>
    </source>
</evidence>
<comment type="similarity">
    <text evidence="2">Belongs to the Amer family.</text>
</comment>
<organism evidence="8 9">
    <name type="scientific">Pitta sordida</name>
    <name type="common">Hooded pitta</name>
    <dbReference type="NCBI Taxonomy" id="9163"/>
    <lineage>
        <taxon>Eukaryota</taxon>
        <taxon>Metazoa</taxon>
        <taxon>Chordata</taxon>
        <taxon>Craniata</taxon>
        <taxon>Vertebrata</taxon>
        <taxon>Euteleostomi</taxon>
        <taxon>Archelosauria</taxon>
        <taxon>Archosauria</taxon>
        <taxon>Dinosauria</taxon>
        <taxon>Saurischia</taxon>
        <taxon>Theropoda</taxon>
        <taxon>Coelurosauria</taxon>
        <taxon>Aves</taxon>
        <taxon>Neognathae</taxon>
        <taxon>Neoaves</taxon>
        <taxon>Telluraves</taxon>
        <taxon>Australaves</taxon>
        <taxon>Passeriformes</taxon>
        <taxon>Pittidae</taxon>
        <taxon>Pitta</taxon>
    </lineage>
</organism>
<dbReference type="GO" id="GO:0016055">
    <property type="term" value="P:Wnt signaling pathway"/>
    <property type="evidence" value="ECO:0007669"/>
    <property type="project" value="UniProtKB-KW"/>
</dbReference>
<evidence type="ECO:0000256" key="6">
    <source>
        <dbReference type="ARBA" id="ARBA00023136"/>
    </source>
</evidence>
<keyword evidence="4" id="KW-0879">Wnt signaling pathway</keyword>
<dbReference type="InterPro" id="IPR019003">
    <property type="entry name" value="AMER"/>
</dbReference>
<feature type="compositionally biased region" description="Basic and acidic residues" evidence="7">
    <location>
        <begin position="686"/>
        <end position="698"/>
    </location>
</feature>
<evidence type="ECO:0000256" key="7">
    <source>
        <dbReference type="SAM" id="MobiDB-lite"/>
    </source>
</evidence>
<dbReference type="PANTHER" id="PTHR22237:SF2">
    <property type="entry name" value="APC MEMBRANE RECRUITMENT PROTEIN 3"/>
    <property type="match status" value="1"/>
</dbReference>
<comment type="subcellular location">
    <subcellularLocation>
        <location evidence="1">Cell membrane</location>
        <topology evidence="1">Peripheral membrane protein</topology>
    </subcellularLocation>
</comment>
<comment type="caution">
    <text evidence="8">The sequence shown here is derived from an EMBL/GenBank/DDBJ whole genome shotgun (WGS) entry which is preliminary data.</text>
</comment>
<protein>
    <submittedName>
        <fullName evidence="8">AMER3 protein</fullName>
    </submittedName>
</protein>
<feature type="non-terminal residue" evidence="8">
    <location>
        <position position="965"/>
    </location>
</feature>
<keyword evidence="6" id="KW-0472">Membrane</keyword>
<evidence type="ECO:0000256" key="2">
    <source>
        <dbReference type="ARBA" id="ARBA00007750"/>
    </source>
</evidence>
<feature type="non-terminal residue" evidence="8">
    <location>
        <position position="1"/>
    </location>
</feature>